<name>A0A660S9S6_UNCT6</name>
<evidence type="ECO:0008006" key="3">
    <source>
        <dbReference type="Google" id="ProtNLM"/>
    </source>
</evidence>
<dbReference type="EMBL" id="QNBC01000047">
    <property type="protein sequence ID" value="RKX66329.1"/>
    <property type="molecule type" value="Genomic_DNA"/>
</dbReference>
<dbReference type="Gene3D" id="1.25.40.10">
    <property type="entry name" value="Tetratricopeptide repeat domain"/>
    <property type="match status" value="1"/>
</dbReference>
<dbReference type="InterPro" id="IPR011990">
    <property type="entry name" value="TPR-like_helical_dom_sf"/>
</dbReference>
<proteinExistence type="predicted"/>
<dbReference type="Proteomes" id="UP000282321">
    <property type="component" value="Unassembled WGS sequence"/>
</dbReference>
<comment type="caution">
    <text evidence="1">The sequence shown here is derived from an EMBL/GenBank/DDBJ whole genome shotgun (WGS) entry which is preliminary data.</text>
</comment>
<dbReference type="SUPFAM" id="SSF48452">
    <property type="entry name" value="TPR-like"/>
    <property type="match status" value="1"/>
</dbReference>
<dbReference type="AlphaFoldDB" id="A0A660S9S6"/>
<organism evidence="1 2">
    <name type="scientific">candidate division TA06 bacterium</name>
    <dbReference type="NCBI Taxonomy" id="2250710"/>
    <lineage>
        <taxon>Bacteria</taxon>
        <taxon>Bacteria division TA06</taxon>
    </lineage>
</organism>
<reference evidence="1 2" key="1">
    <citation type="submission" date="2018-06" db="EMBL/GenBank/DDBJ databases">
        <title>Extensive metabolic versatility and redundancy in microbially diverse, dynamic hydrothermal sediments.</title>
        <authorList>
            <person name="Dombrowski N."/>
            <person name="Teske A."/>
            <person name="Baker B.J."/>
        </authorList>
    </citation>
    <scope>NUCLEOTIDE SEQUENCE [LARGE SCALE GENOMIC DNA]</scope>
    <source>
        <strain evidence="1">B35_G9</strain>
    </source>
</reference>
<gene>
    <name evidence="1" type="ORF">DRP44_04345</name>
</gene>
<evidence type="ECO:0000313" key="1">
    <source>
        <dbReference type="EMBL" id="RKX66329.1"/>
    </source>
</evidence>
<protein>
    <recommendedName>
        <fullName evidence="3">Tetratricopeptide repeat protein</fullName>
    </recommendedName>
</protein>
<evidence type="ECO:0000313" key="2">
    <source>
        <dbReference type="Proteomes" id="UP000282321"/>
    </source>
</evidence>
<accession>A0A660S9S6</accession>
<sequence>MKCLFNVKSLKVDKNGKFIVQLTVEERNQIKKTREEFKNIEVIPDIKDEFEKIIPVIGLVHYAYSLVRDYLRGEAKGELDNAINAISKAYLIHPLPIYLYDLGRFFEYKGNYDAAKQSYIDYIDAEENYKPALLDEMLIRTHDISFTMSDAKERIKLLSRGNNEE</sequence>